<dbReference type="InterPro" id="IPR056572">
    <property type="entry name" value="Zn_ribbon_PaaD"/>
</dbReference>
<protein>
    <submittedName>
        <fullName evidence="3">Phenylacetate-CoA oxygenase subunit PaaJ</fullName>
    </submittedName>
</protein>
<dbReference type="PANTHER" id="PTHR42831:SF3">
    <property type="entry name" value="1,2-PHENYLACETYL-COA EPOXIDASE, SUBUNIT D-RELATED"/>
    <property type="match status" value="1"/>
</dbReference>
<dbReference type="EMBL" id="BONF01000020">
    <property type="protein sequence ID" value="GIF82404.1"/>
    <property type="molecule type" value="Genomic_DNA"/>
</dbReference>
<dbReference type="PANTHER" id="PTHR42831">
    <property type="entry name" value="FE-S PROTEIN MATURATION AUXILIARY FACTOR YITW"/>
    <property type="match status" value="1"/>
</dbReference>
<proteinExistence type="predicted"/>
<dbReference type="Pfam" id="PF23451">
    <property type="entry name" value="Zn_ribbon_PaaD"/>
    <property type="match status" value="1"/>
</dbReference>
<dbReference type="AlphaFoldDB" id="A0A8J3JSK1"/>
<dbReference type="Gene3D" id="3.30.300.130">
    <property type="entry name" value="Fe-S cluster assembly (FSCA)"/>
    <property type="match status" value="1"/>
</dbReference>
<evidence type="ECO:0000313" key="3">
    <source>
        <dbReference type="EMBL" id="GIF82404.1"/>
    </source>
</evidence>
<evidence type="ECO:0000313" key="4">
    <source>
        <dbReference type="Proteomes" id="UP000601223"/>
    </source>
</evidence>
<dbReference type="InterPro" id="IPR052339">
    <property type="entry name" value="Fe-S_Maturation_MIP18"/>
</dbReference>
<accession>A0A8J3JSK1</accession>
<dbReference type="InterPro" id="IPR002744">
    <property type="entry name" value="MIP18-like"/>
</dbReference>
<dbReference type="SUPFAM" id="SSF117916">
    <property type="entry name" value="Fe-S cluster assembly (FSCA) domain-like"/>
    <property type="match status" value="1"/>
</dbReference>
<dbReference type="Proteomes" id="UP000601223">
    <property type="component" value="Unassembled WGS sequence"/>
</dbReference>
<gene>
    <name evidence="3" type="ORF">Cba03nite_37530</name>
</gene>
<dbReference type="NCBIfam" id="TIGR02159">
    <property type="entry name" value="PA_CoA_Oxy4"/>
    <property type="match status" value="1"/>
</dbReference>
<dbReference type="Pfam" id="PF01883">
    <property type="entry name" value="FeS_assembly_P"/>
    <property type="match status" value="1"/>
</dbReference>
<organism evidence="3 4">
    <name type="scientific">Catellatospora bangladeshensis</name>
    <dbReference type="NCBI Taxonomy" id="310355"/>
    <lineage>
        <taxon>Bacteria</taxon>
        <taxon>Bacillati</taxon>
        <taxon>Actinomycetota</taxon>
        <taxon>Actinomycetes</taxon>
        <taxon>Micromonosporales</taxon>
        <taxon>Micromonosporaceae</taxon>
        <taxon>Catellatospora</taxon>
    </lineage>
</organism>
<dbReference type="InterPro" id="IPR034904">
    <property type="entry name" value="FSCA_dom_sf"/>
</dbReference>
<sequence length="166" mass="17372">MELAHPETVLLDDPARVAEIAGAVPDPELRVVTIGELGIVRGAELAEDGRVTVTITPTYSGCPAMDAIRDDIRSALAAAGHPDVEVKTVLSPAWSTDMITESGWAALERTGIAAPGASGTPACPRCAHGGQPVTPVLQISRYASTPCQSLWSCRSCLEPFNAIKKL</sequence>
<reference evidence="3 4" key="1">
    <citation type="submission" date="2021-01" db="EMBL/GenBank/DDBJ databases">
        <title>Whole genome shotgun sequence of Catellatospora bangladeshensis NBRC 107357.</title>
        <authorList>
            <person name="Komaki H."/>
            <person name="Tamura T."/>
        </authorList>
    </citation>
    <scope>NUCLEOTIDE SEQUENCE [LARGE SCALE GENOMIC DNA]</scope>
    <source>
        <strain evidence="3 4">NBRC 107357</strain>
    </source>
</reference>
<name>A0A8J3JSK1_9ACTN</name>
<comment type="caution">
    <text evidence="3">The sequence shown here is derived from an EMBL/GenBank/DDBJ whole genome shotgun (WGS) entry which is preliminary data.</text>
</comment>
<evidence type="ECO:0000259" key="1">
    <source>
        <dbReference type="Pfam" id="PF01883"/>
    </source>
</evidence>
<keyword evidence="4" id="KW-1185">Reference proteome</keyword>
<dbReference type="RefSeq" id="WP_203747584.1">
    <property type="nucleotide sequence ID" value="NZ_BONF01000020.1"/>
</dbReference>
<feature type="domain" description="MIP18 family-like" evidence="1">
    <location>
        <begin position="23"/>
        <end position="87"/>
    </location>
</feature>
<dbReference type="InterPro" id="IPR011883">
    <property type="entry name" value="PaaD-like"/>
</dbReference>
<evidence type="ECO:0000259" key="2">
    <source>
        <dbReference type="Pfam" id="PF23451"/>
    </source>
</evidence>
<feature type="domain" description="PaaD zinc beta ribbon" evidence="2">
    <location>
        <begin position="116"/>
        <end position="164"/>
    </location>
</feature>